<dbReference type="AlphaFoldDB" id="A0A3D9ZCH3"/>
<sequence length="414" mass="42794">MPASLPASADVVIVGGGLAGLAAARRLDRAGLDWVLLESADRLGGRVATDLVDGYRLDRGFQVLNTAYPRLAALVDLEALDLCFFTPGVLVRRGADLVRLAASLRPGVLGASLGAASRLGSRLDLVRFAALVARYASLPPSRLLDAPETTAEAALRHAGLSHDFIEELVRPFLSGVFADRSLETSSHVLAMIVRSFARGRIAVPTTGMAALPAAVAAPLPAGRLHLSAPVEAVAPGTVTLADGAVVRCRAVLVAAATTLLPAVPMPRMHSLTTYYHGSDQPPLDEPTLLLDGDRREIVASTVVMSAVAPAYAPAGQSLMATSVVGPAAPPEPVVRAELARLYGRPVADWTHLTTVSIPAALPAAPPPQGRLRLPVSLGEGLFAAGDHRDSPSIQGALASGWRAAGAIVHALRAG</sequence>
<dbReference type="GO" id="GO:0016491">
    <property type="term" value="F:oxidoreductase activity"/>
    <property type="evidence" value="ECO:0007669"/>
    <property type="project" value="InterPro"/>
</dbReference>
<dbReference type="PANTHER" id="PTHR42841">
    <property type="entry name" value="AMINE OXIDASE"/>
    <property type="match status" value="1"/>
</dbReference>
<dbReference type="Proteomes" id="UP000256913">
    <property type="component" value="Unassembled WGS sequence"/>
</dbReference>
<gene>
    <name evidence="2" type="ORF">DFJ67_0065</name>
</gene>
<evidence type="ECO:0000313" key="2">
    <source>
        <dbReference type="EMBL" id="REF94152.1"/>
    </source>
</evidence>
<name>A0A3D9ZCH3_9ACTN</name>
<dbReference type="SUPFAM" id="SSF51905">
    <property type="entry name" value="FAD/NAD(P)-binding domain"/>
    <property type="match status" value="1"/>
</dbReference>
<dbReference type="InterPro" id="IPR002937">
    <property type="entry name" value="Amino_oxidase"/>
</dbReference>
<accession>A0A3D9ZCH3</accession>
<dbReference type="EMBL" id="QUMQ01000001">
    <property type="protein sequence ID" value="REF94152.1"/>
    <property type="molecule type" value="Genomic_DNA"/>
</dbReference>
<keyword evidence="3" id="KW-1185">Reference proteome</keyword>
<reference evidence="2 3" key="1">
    <citation type="submission" date="2018-08" db="EMBL/GenBank/DDBJ databases">
        <title>Sequencing the genomes of 1000 actinobacteria strains.</title>
        <authorList>
            <person name="Klenk H.-P."/>
        </authorList>
    </citation>
    <scope>NUCLEOTIDE SEQUENCE [LARGE SCALE GENOMIC DNA]</scope>
    <source>
        <strain evidence="2 3">DSM 44099</strain>
    </source>
</reference>
<dbReference type="Pfam" id="PF01593">
    <property type="entry name" value="Amino_oxidase"/>
    <property type="match status" value="1"/>
</dbReference>
<organism evidence="2 3">
    <name type="scientific">Asanoa ferruginea</name>
    <dbReference type="NCBI Taxonomy" id="53367"/>
    <lineage>
        <taxon>Bacteria</taxon>
        <taxon>Bacillati</taxon>
        <taxon>Actinomycetota</taxon>
        <taxon>Actinomycetes</taxon>
        <taxon>Micromonosporales</taxon>
        <taxon>Micromonosporaceae</taxon>
        <taxon>Asanoa</taxon>
    </lineage>
</organism>
<protein>
    <submittedName>
        <fullName evidence="2">Phytoene dehydrogenase-like protein</fullName>
    </submittedName>
</protein>
<dbReference type="Gene3D" id="3.50.50.60">
    <property type="entry name" value="FAD/NAD(P)-binding domain"/>
    <property type="match status" value="1"/>
</dbReference>
<evidence type="ECO:0000313" key="3">
    <source>
        <dbReference type="Proteomes" id="UP000256913"/>
    </source>
</evidence>
<evidence type="ECO:0000259" key="1">
    <source>
        <dbReference type="Pfam" id="PF01593"/>
    </source>
</evidence>
<feature type="domain" description="Amine oxidase" evidence="1">
    <location>
        <begin position="18"/>
        <end position="407"/>
    </location>
</feature>
<dbReference type="InterPro" id="IPR036188">
    <property type="entry name" value="FAD/NAD-bd_sf"/>
</dbReference>
<proteinExistence type="predicted"/>
<comment type="caution">
    <text evidence="2">The sequence shown here is derived from an EMBL/GenBank/DDBJ whole genome shotgun (WGS) entry which is preliminary data.</text>
</comment>